<dbReference type="PANTHER" id="PTHR43653:SF1">
    <property type="entry name" value="CYTOCHROME C-TYPE BIOGENESIS PROTEIN CCMF"/>
    <property type="match status" value="1"/>
</dbReference>
<evidence type="ECO:0000313" key="10">
    <source>
        <dbReference type="EMBL" id="QLL64085.1"/>
    </source>
</evidence>
<dbReference type="Pfam" id="PF01578">
    <property type="entry name" value="Cytochrom_C_asm"/>
    <property type="match status" value="1"/>
</dbReference>
<dbReference type="GO" id="GO:0005886">
    <property type="term" value="C:plasma membrane"/>
    <property type="evidence" value="ECO:0007669"/>
    <property type="project" value="UniProtKB-SubCell"/>
</dbReference>
<dbReference type="GO" id="GO:0016829">
    <property type="term" value="F:lyase activity"/>
    <property type="evidence" value="ECO:0007669"/>
    <property type="project" value="UniProtKB-KW"/>
</dbReference>
<dbReference type="NCBIfam" id="NF007691">
    <property type="entry name" value="PRK10369.1"/>
    <property type="match status" value="1"/>
</dbReference>
<keyword evidence="3" id="KW-1003">Cell membrane</keyword>
<protein>
    <submittedName>
        <fullName evidence="10">Heme lyase CcmF/NrfE family subunit</fullName>
    </submittedName>
</protein>
<dbReference type="PRINTS" id="PR01410">
    <property type="entry name" value="CCBIOGENESIS"/>
</dbReference>
<dbReference type="InterPro" id="IPR032523">
    <property type="entry name" value="CcmF_C"/>
</dbReference>
<dbReference type="GO" id="GO:0015232">
    <property type="term" value="F:heme transmembrane transporter activity"/>
    <property type="evidence" value="ECO:0007669"/>
    <property type="project" value="InterPro"/>
</dbReference>
<evidence type="ECO:0000256" key="8">
    <source>
        <dbReference type="ARBA" id="ARBA00023136"/>
    </source>
</evidence>
<dbReference type="RefSeq" id="WP_180941637.1">
    <property type="nucleotide sequence ID" value="NZ_CP041239.1"/>
</dbReference>
<keyword evidence="10" id="KW-0456">Lyase</keyword>
<gene>
    <name evidence="10" type="ORF">FKV68_21775</name>
</gene>
<keyword evidence="7" id="KW-1133">Transmembrane helix</keyword>
<sequence length="665" mass="71664">MIIEIGHYTLVLALAIAVILSVVPVIGARHREQAMMDVAPFGSVLLFALVAFSFAALTYAHVVSDFSVENVWENSHSLVPLVYKYSGVWGNHEGSMMLWLLILALFSALVAVFGRNLPSTLKANALSVQAWISTAFLLFILLTSNPFIRLDPAPAEGRDLNPVLQDVGLAIHPPLLYLGYVGFSVCFSFAVAALIEGRLDAAWARWVRPWTLAAWTFLTLGIAMGSYWAYYELGWGGWWFWDPVENASFMPWLAGTALLHSALVMERREALKIWTVLLAILTFSLSLMGTFLVRSGVLTSVHAFASDPSRGVFILCILMIFIGGALALFAFRAPLLNAGGLFAPISREGALVLNNLILTVACGTVLTGTLYPLLLEALTGDKISVGAPFFNLTFGLLMAPVLVIVPFGPLLAWKRGDLLGALQRLYVVAGISFLVAVVFFYVENGGPVLAVLGLAAGLFLVLGAIADLWYRAGIGKVKADVAWRRLAGLPRSAFGTALAHAGLGVTVLGIVAVTAFHAERVIVMKPGESTDAGGYTIHFDGMRPATGPNYIEDRGHFRVSRGRFEVAEVWSAKRVYVAQRMPTTEAGILTFGLSQLYVSLGDPTNDGGIAVRIWWKPFILCIWGGALIMAAGGVVSLSDRRLRVGAPNRKAKAAKSAAPVMEAAE</sequence>
<dbReference type="KEGG" id="emx:FKV68_21775"/>
<evidence type="ECO:0000256" key="2">
    <source>
        <dbReference type="ARBA" id="ARBA00009186"/>
    </source>
</evidence>
<dbReference type="GO" id="GO:0017004">
    <property type="term" value="P:cytochrome complex assembly"/>
    <property type="evidence" value="ECO:0007669"/>
    <property type="project" value="UniProtKB-KW"/>
</dbReference>
<dbReference type="GO" id="GO:0020037">
    <property type="term" value="F:heme binding"/>
    <property type="evidence" value="ECO:0007669"/>
    <property type="project" value="InterPro"/>
</dbReference>
<dbReference type="AlphaFoldDB" id="A0A859QLA9"/>
<evidence type="ECO:0000256" key="9">
    <source>
        <dbReference type="ARBA" id="ARBA00037230"/>
    </source>
</evidence>
<name>A0A859QLA9_9HYPH</name>
<dbReference type="Pfam" id="PF16327">
    <property type="entry name" value="CcmF_C"/>
    <property type="match status" value="1"/>
</dbReference>
<evidence type="ECO:0000256" key="5">
    <source>
        <dbReference type="ARBA" id="ARBA00022692"/>
    </source>
</evidence>
<evidence type="ECO:0000256" key="3">
    <source>
        <dbReference type="ARBA" id="ARBA00022475"/>
    </source>
</evidence>
<keyword evidence="11" id="KW-1185">Reference proteome</keyword>
<geneLocation type="plasmid" evidence="11">
    <name>pemeittgr7a</name>
</geneLocation>
<keyword evidence="10" id="KW-0614">Plasmid</keyword>
<dbReference type="Proteomes" id="UP000510721">
    <property type="component" value="Plasmid pEmeITTGR7a"/>
</dbReference>
<evidence type="ECO:0000313" key="11">
    <source>
        <dbReference type="Proteomes" id="UP000510721"/>
    </source>
</evidence>
<evidence type="ECO:0000256" key="1">
    <source>
        <dbReference type="ARBA" id="ARBA00004429"/>
    </source>
</evidence>
<comment type="function">
    <text evidence="9">Required for the biogenesis of c-type cytochromes. Possible subunit of a heme lyase.</text>
</comment>
<dbReference type="InterPro" id="IPR003568">
    <property type="entry name" value="Cyt_c_biogenesis_CcmF"/>
</dbReference>
<keyword evidence="8" id="KW-0472">Membrane</keyword>
<evidence type="ECO:0000256" key="7">
    <source>
        <dbReference type="ARBA" id="ARBA00022989"/>
    </source>
</evidence>
<keyword evidence="6" id="KW-0201">Cytochrome c-type biogenesis</keyword>
<dbReference type="EMBL" id="CP041239">
    <property type="protein sequence ID" value="QLL64085.1"/>
    <property type="molecule type" value="Genomic_DNA"/>
</dbReference>
<comment type="similarity">
    <text evidence="2">Belongs to the CcmF/CycK/Ccl1/NrfE/CcsA family.</text>
</comment>
<dbReference type="InterPro" id="IPR002541">
    <property type="entry name" value="Cyt_c_assembly"/>
</dbReference>
<comment type="subcellular location">
    <subcellularLocation>
        <location evidence="1">Cell inner membrane</location>
        <topology evidence="1">Multi-pass membrane protein</topology>
    </subcellularLocation>
</comment>
<evidence type="ECO:0000256" key="6">
    <source>
        <dbReference type="ARBA" id="ARBA00022748"/>
    </source>
</evidence>
<keyword evidence="5" id="KW-0812">Transmembrane</keyword>
<proteinExistence type="inferred from homology"/>
<dbReference type="PRINTS" id="PR01411">
    <property type="entry name" value="CCMFBIOGNSIS"/>
</dbReference>
<organism evidence="10 11">
    <name type="scientific">Sinorhizobium mexicanum</name>
    <dbReference type="NCBI Taxonomy" id="375549"/>
    <lineage>
        <taxon>Bacteria</taxon>
        <taxon>Pseudomonadati</taxon>
        <taxon>Pseudomonadota</taxon>
        <taxon>Alphaproteobacteria</taxon>
        <taxon>Hyphomicrobiales</taxon>
        <taxon>Rhizobiaceae</taxon>
        <taxon>Sinorhizobium/Ensifer group</taxon>
        <taxon>Sinorhizobium</taxon>
    </lineage>
</organism>
<evidence type="ECO:0000256" key="4">
    <source>
        <dbReference type="ARBA" id="ARBA00022519"/>
    </source>
</evidence>
<reference evidence="10 11" key="1">
    <citation type="submission" date="2019-06" db="EMBL/GenBank/DDBJ databases">
        <title>Complete genome sequence of Ensifer mexicanus ITTG R7 isolated from nodules of Acacia angustissima (Mill.) Kuntze.</title>
        <authorList>
            <person name="Rincon-Rosales R."/>
            <person name="Rogel M.A."/>
            <person name="Guerrero G."/>
            <person name="Rincon-Molina C.I."/>
            <person name="Lopez-Lopez A."/>
            <person name="Martinez-Romero E."/>
        </authorList>
    </citation>
    <scope>NUCLEOTIDE SEQUENCE [LARGE SCALE GENOMIC DNA]</scope>
    <source>
        <strain evidence="10 11">ITTG R7</strain>
        <plasmid evidence="11">pemeittgr7a</plasmid>
    </source>
</reference>
<accession>A0A859QLA9</accession>
<keyword evidence="4" id="KW-0997">Cell inner membrane</keyword>
<dbReference type="PANTHER" id="PTHR43653">
    <property type="entry name" value="CYTOCHROME C ASSEMBLY PROTEIN-RELATED"/>
    <property type="match status" value="1"/>
</dbReference>
<dbReference type="InterPro" id="IPR003567">
    <property type="entry name" value="Cyt_c_biogenesis"/>
</dbReference>
<dbReference type="NCBIfam" id="TIGR00353">
    <property type="entry name" value="nrfE"/>
    <property type="match status" value="1"/>
</dbReference>